<comment type="caution">
    <text evidence="3">The sequence shown here is derived from an EMBL/GenBank/DDBJ whole genome shotgun (WGS) entry which is preliminary data.</text>
</comment>
<evidence type="ECO:0000313" key="3">
    <source>
        <dbReference type="EMBL" id="EKD24588.1"/>
    </source>
</evidence>
<feature type="domain" description="PKD" evidence="2">
    <location>
        <begin position="555"/>
        <end position="611"/>
    </location>
</feature>
<evidence type="ECO:0000256" key="1">
    <source>
        <dbReference type="SAM" id="Phobius"/>
    </source>
</evidence>
<feature type="transmembrane region" description="Helical" evidence="1">
    <location>
        <begin position="1372"/>
        <end position="1396"/>
    </location>
</feature>
<dbReference type="CDD" id="cd00146">
    <property type="entry name" value="PKD"/>
    <property type="match status" value="1"/>
</dbReference>
<dbReference type="InterPro" id="IPR000601">
    <property type="entry name" value="PKD_dom"/>
</dbReference>
<protein>
    <recommendedName>
        <fullName evidence="2">PKD domain-containing protein</fullName>
    </recommendedName>
</protein>
<dbReference type="SUPFAM" id="SSF49299">
    <property type="entry name" value="PKD domain"/>
    <property type="match status" value="3"/>
</dbReference>
<evidence type="ECO:0000259" key="2">
    <source>
        <dbReference type="PROSITE" id="PS50093"/>
    </source>
</evidence>
<organism evidence="3">
    <name type="scientific">uncultured bacterium</name>
    <name type="common">gcode 4</name>
    <dbReference type="NCBI Taxonomy" id="1234023"/>
    <lineage>
        <taxon>Bacteria</taxon>
        <taxon>environmental samples</taxon>
    </lineage>
</organism>
<dbReference type="Gene3D" id="2.60.40.10">
    <property type="entry name" value="Immunoglobulins"/>
    <property type="match status" value="4"/>
</dbReference>
<keyword evidence="1" id="KW-1133">Transmembrane helix</keyword>
<reference evidence="3" key="1">
    <citation type="journal article" date="2012" name="Science">
        <title>Fermentation, hydrogen, and sulfur metabolism in multiple uncultivated bacterial phyla.</title>
        <authorList>
            <person name="Wrighton K.C."/>
            <person name="Thomas B.C."/>
            <person name="Sharon I."/>
            <person name="Miller C.S."/>
            <person name="Castelle C.J."/>
            <person name="VerBerkmoes N.C."/>
            <person name="Wilkins M.J."/>
            <person name="Hettich R.L."/>
            <person name="Lipton M.S."/>
            <person name="Williams K.H."/>
            <person name="Long P.E."/>
            <person name="Banfield J.F."/>
        </authorList>
    </citation>
    <scope>NUCLEOTIDE SEQUENCE [LARGE SCALE GENOMIC DNA]</scope>
</reference>
<dbReference type="InterPro" id="IPR022409">
    <property type="entry name" value="PKD/Chitinase_dom"/>
</dbReference>
<proteinExistence type="predicted"/>
<accession>K1XVW4</accession>
<sequence>MKSLFSKSISKFVLMLSVLSIAFFIGKSNATIPNDYIANYEIQADYNKILWLFVEIDAATKIWNQIAQTKFSELNASFQTVFPKFPQDYAFKVTYQQCLDVSLGLTTYTSIDYQTKLASFMTNCYKPFSDIVKKVNSKYTIVANAKISPQWGPAPLTVTFDGRASIDPSNDTIPSKNFFRYYRDTNGNDTSIGIWPVINTTFETPGNYQVHLTVRSSNKATDWIFDGEKTMSIDVLPKTANIVVYANGQKLLKDGKIKIGIQEAERGVIFDGSPTLPMWGRQILSHNRTVTSKEWFNYTKDGDGKPGIMRLVLPWQWEYKLALTTIDNEANKITDNFYVLVSDPVAIIRQMPEKGNTSITYAFDSSPSYSIVSSLKLFTREIFDENGNKTEIFQGKSIKQQFKKPWVYTVKLTVEDELGQTNTDSISVYAESTDPIPQFTITPTNARKNPSEFILDASVSSDLDKTNGYDKLVYERSFSDAATTKVINTENNNEKISVQFNAIGKHTIKLSTRDDYGKLTEILKDIEVKSILRPEIFVVPIATPWGNPMNFVVKSNQPIINYQWDFADKDTRIIQSDKIAHAYKKAGVYKVVLKVSWADGMENEVSKNVFVGEKTYPVVWFTVLNKLSNIQTQSDECLDAEWWSGMIPAYRMDRYLDFTIDPSLSVNTKGEKVWLQFFFQPKNGEIFKQEKFKYKFNELWCTYVDLTAEDTTISKSDTTRIYFKVVNALPKLDNIMLFFPQYGNQVGVGFSENTTKDIFNDVFDPLIVKVAATNAMDPDWFISYFKWYFYYKDDPTRTLETKITPGSIPYVYFSLPRVPGEFMFGVTMYDNDESSQSNEDIIGNGPLVFFPPDVTRPDIPLVTLKSDLLSVEIGDEVTFDVVSKIISDRPDFIRERTIQYDFDGNWTWDLITKSDRVQHIYTDPSPDAWYRPRASVLYRGYKWFGVWGNIVVKNWLKPMLLSDTFEKLAIFRDVSLGSVAKKTICLNIKKCATNSWSIVTTGDVFKTIYPDFDKYFISMEVTDIYANTADKRRTLNLTTGEANAGDFHILSIPKVSITNGVIDFFVGKNLKNSILLYIKYDDSRGDCYVDTDIAFDSKGDGIKDNDQDFLCNELSLKKYEPKYESVVGRIYYTKTDTTKVSKDFTVSFLDFEANLSPEMTLVYKEINDFINTLQDVGTTWDIGNFRVFMVGLRDGLIDQTDTRSNVVSVKDYYETHTLDLNPDQKTLLTDIFTKLTDKSVCAADWCNQYQQAKAEIIGILPPNLAVDVEWLFKEFESVVSDTTKTDASQQDKRKQVLNDIIALIKKNLAVEGQTVQSNQLDPVDMKTTIMPNICKILSFYGIISDACPSDTIKVVANADTIKAVNAPWWSSWWKIVLIILWILVGIFIILVIVFAIRAKRNQQEEEETPTEGTT</sequence>
<keyword evidence="1" id="KW-0472">Membrane</keyword>
<dbReference type="Pfam" id="PF18911">
    <property type="entry name" value="PKD_4"/>
    <property type="match status" value="1"/>
</dbReference>
<keyword evidence="1" id="KW-0812">Transmembrane</keyword>
<dbReference type="SMART" id="SM00089">
    <property type="entry name" value="PKD"/>
    <property type="match status" value="3"/>
</dbReference>
<dbReference type="PROSITE" id="PS50093">
    <property type="entry name" value="PKD"/>
    <property type="match status" value="1"/>
</dbReference>
<name>K1XVW4_9BACT</name>
<dbReference type="InterPro" id="IPR035986">
    <property type="entry name" value="PKD_dom_sf"/>
</dbReference>
<gene>
    <name evidence="3" type="ORF">ACD_80C00194G0007</name>
</gene>
<dbReference type="EMBL" id="AMFJ01036201">
    <property type="protein sequence ID" value="EKD24588.1"/>
    <property type="molecule type" value="Genomic_DNA"/>
</dbReference>
<dbReference type="InterPro" id="IPR013783">
    <property type="entry name" value="Ig-like_fold"/>
</dbReference>